<organism evidence="2 3">
    <name type="scientific">Oryza sativa subsp. japonica</name>
    <name type="common">Rice</name>
    <dbReference type="NCBI Taxonomy" id="39947"/>
    <lineage>
        <taxon>Eukaryota</taxon>
        <taxon>Viridiplantae</taxon>
        <taxon>Streptophyta</taxon>
        <taxon>Embryophyta</taxon>
        <taxon>Tracheophyta</taxon>
        <taxon>Spermatophyta</taxon>
        <taxon>Magnoliopsida</taxon>
        <taxon>Liliopsida</taxon>
        <taxon>Poales</taxon>
        <taxon>Poaceae</taxon>
        <taxon>BOP clade</taxon>
        <taxon>Oryzoideae</taxon>
        <taxon>Oryzeae</taxon>
        <taxon>Oryzinae</taxon>
        <taxon>Oryza</taxon>
        <taxon>Oryza sativa</taxon>
    </lineage>
</organism>
<dbReference type="FunCoup" id="A0A0P0WUX7">
    <property type="interactions" value="4"/>
</dbReference>
<protein>
    <submittedName>
        <fullName evidence="2">Os06g0239400 protein</fullName>
    </submittedName>
</protein>
<reference evidence="3" key="1">
    <citation type="journal article" date="2005" name="Nature">
        <title>The map-based sequence of the rice genome.</title>
        <authorList>
            <consortium name="International rice genome sequencing project (IRGSP)"/>
            <person name="Matsumoto T."/>
            <person name="Wu J."/>
            <person name="Kanamori H."/>
            <person name="Katayose Y."/>
            <person name="Fujisawa M."/>
            <person name="Namiki N."/>
            <person name="Mizuno H."/>
            <person name="Yamamoto K."/>
            <person name="Antonio B.A."/>
            <person name="Baba T."/>
            <person name="Sakata K."/>
            <person name="Nagamura Y."/>
            <person name="Aoki H."/>
            <person name="Arikawa K."/>
            <person name="Arita K."/>
            <person name="Bito T."/>
            <person name="Chiden Y."/>
            <person name="Fujitsuka N."/>
            <person name="Fukunaka R."/>
            <person name="Hamada M."/>
            <person name="Harada C."/>
            <person name="Hayashi A."/>
            <person name="Hijishita S."/>
            <person name="Honda M."/>
            <person name="Hosokawa S."/>
            <person name="Ichikawa Y."/>
            <person name="Idonuma A."/>
            <person name="Iijima M."/>
            <person name="Ikeda M."/>
            <person name="Ikeno M."/>
            <person name="Ito K."/>
            <person name="Ito S."/>
            <person name="Ito T."/>
            <person name="Ito Y."/>
            <person name="Ito Y."/>
            <person name="Iwabuchi A."/>
            <person name="Kamiya K."/>
            <person name="Karasawa W."/>
            <person name="Kurita K."/>
            <person name="Katagiri S."/>
            <person name="Kikuta A."/>
            <person name="Kobayashi H."/>
            <person name="Kobayashi N."/>
            <person name="Machita K."/>
            <person name="Maehara T."/>
            <person name="Masukawa M."/>
            <person name="Mizubayashi T."/>
            <person name="Mukai Y."/>
            <person name="Nagasaki H."/>
            <person name="Nagata Y."/>
            <person name="Naito S."/>
            <person name="Nakashima M."/>
            <person name="Nakama Y."/>
            <person name="Nakamichi Y."/>
            <person name="Nakamura M."/>
            <person name="Meguro A."/>
            <person name="Negishi M."/>
            <person name="Ohta I."/>
            <person name="Ohta T."/>
            <person name="Okamoto M."/>
            <person name="Ono N."/>
            <person name="Saji S."/>
            <person name="Sakaguchi M."/>
            <person name="Sakai K."/>
            <person name="Shibata M."/>
            <person name="Shimokawa T."/>
            <person name="Song J."/>
            <person name="Takazaki Y."/>
            <person name="Terasawa K."/>
            <person name="Tsugane M."/>
            <person name="Tsuji K."/>
            <person name="Ueda S."/>
            <person name="Waki K."/>
            <person name="Yamagata H."/>
            <person name="Yamamoto M."/>
            <person name="Yamamoto S."/>
            <person name="Yamane H."/>
            <person name="Yoshiki S."/>
            <person name="Yoshihara R."/>
            <person name="Yukawa K."/>
            <person name="Zhong H."/>
            <person name="Yano M."/>
            <person name="Yuan Q."/>
            <person name="Ouyang S."/>
            <person name="Liu J."/>
            <person name="Jones K.M."/>
            <person name="Gansberger K."/>
            <person name="Moffat K."/>
            <person name="Hill J."/>
            <person name="Bera J."/>
            <person name="Fadrosh D."/>
            <person name="Jin S."/>
            <person name="Johri S."/>
            <person name="Kim M."/>
            <person name="Overton L."/>
            <person name="Reardon M."/>
            <person name="Tsitrin T."/>
            <person name="Vuong H."/>
            <person name="Weaver B."/>
            <person name="Ciecko A."/>
            <person name="Tallon L."/>
            <person name="Jackson J."/>
            <person name="Pai G."/>
            <person name="Aken S.V."/>
            <person name="Utterback T."/>
            <person name="Reidmuller S."/>
            <person name="Feldblyum T."/>
            <person name="Hsiao J."/>
            <person name="Zismann V."/>
            <person name="Iobst S."/>
            <person name="de Vazeille A.R."/>
            <person name="Buell C.R."/>
            <person name="Ying K."/>
            <person name="Li Y."/>
            <person name="Lu T."/>
            <person name="Huang Y."/>
            <person name="Zhao Q."/>
            <person name="Feng Q."/>
            <person name="Zhang L."/>
            <person name="Zhu J."/>
            <person name="Weng Q."/>
            <person name="Mu J."/>
            <person name="Lu Y."/>
            <person name="Fan D."/>
            <person name="Liu Y."/>
            <person name="Guan J."/>
            <person name="Zhang Y."/>
            <person name="Yu S."/>
            <person name="Liu X."/>
            <person name="Zhang Y."/>
            <person name="Hong G."/>
            <person name="Han B."/>
            <person name="Choisne N."/>
            <person name="Demange N."/>
            <person name="Orjeda G."/>
            <person name="Samain S."/>
            <person name="Cattolico L."/>
            <person name="Pelletier E."/>
            <person name="Couloux A."/>
            <person name="Segurens B."/>
            <person name="Wincker P."/>
            <person name="D'Hont A."/>
            <person name="Scarpelli C."/>
            <person name="Weissenbach J."/>
            <person name="Salanoubat M."/>
            <person name="Quetier F."/>
            <person name="Yu Y."/>
            <person name="Kim H.R."/>
            <person name="Rambo T."/>
            <person name="Currie J."/>
            <person name="Collura K."/>
            <person name="Luo M."/>
            <person name="Yang T."/>
            <person name="Ammiraju J.S.S."/>
            <person name="Engler F."/>
            <person name="Soderlund C."/>
            <person name="Wing R.A."/>
            <person name="Palmer L.E."/>
            <person name="de la Bastide M."/>
            <person name="Spiegel L."/>
            <person name="Nascimento L."/>
            <person name="Zutavern T."/>
            <person name="O'Shaughnessy A."/>
            <person name="Dike S."/>
            <person name="Dedhia N."/>
            <person name="Preston R."/>
            <person name="Balija V."/>
            <person name="McCombie W.R."/>
            <person name="Chow T."/>
            <person name="Chen H."/>
            <person name="Chung M."/>
            <person name="Chen C."/>
            <person name="Shaw J."/>
            <person name="Wu H."/>
            <person name="Hsiao K."/>
            <person name="Chao Y."/>
            <person name="Chu M."/>
            <person name="Cheng C."/>
            <person name="Hour A."/>
            <person name="Lee P."/>
            <person name="Lin S."/>
            <person name="Lin Y."/>
            <person name="Liou J."/>
            <person name="Liu S."/>
            <person name="Hsing Y."/>
            <person name="Raghuvanshi S."/>
            <person name="Mohanty A."/>
            <person name="Bharti A.K."/>
            <person name="Gaur A."/>
            <person name="Gupta V."/>
            <person name="Kumar D."/>
            <person name="Ravi V."/>
            <person name="Vij S."/>
            <person name="Kapur A."/>
            <person name="Khurana P."/>
            <person name="Khurana P."/>
            <person name="Khurana J.P."/>
            <person name="Tyagi A.K."/>
            <person name="Gaikwad K."/>
            <person name="Singh A."/>
            <person name="Dalal V."/>
            <person name="Srivastava S."/>
            <person name="Dixit A."/>
            <person name="Pal A.K."/>
            <person name="Ghazi I.A."/>
            <person name="Yadav M."/>
            <person name="Pandit A."/>
            <person name="Bhargava A."/>
            <person name="Sureshbabu K."/>
            <person name="Batra K."/>
            <person name="Sharma T.R."/>
            <person name="Mohapatra T."/>
            <person name="Singh N.K."/>
            <person name="Messing J."/>
            <person name="Nelson A.B."/>
            <person name="Fuks G."/>
            <person name="Kavchok S."/>
            <person name="Keizer G."/>
            <person name="Linton E."/>
            <person name="Llaca V."/>
            <person name="Song R."/>
            <person name="Tanyolac B."/>
            <person name="Young S."/>
            <person name="Ho-Il K."/>
            <person name="Hahn J.H."/>
            <person name="Sangsakoo G."/>
            <person name="Vanavichit A."/>
            <person name="de Mattos Luiz.A.T."/>
            <person name="Zimmer P.D."/>
            <person name="Malone G."/>
            <person name="Dellagostin O."/>
            <person name="de Oliveira A.C."/>
            <person name="Bevan M."/>
            <person name="Bancroft I."/>
            <person name="Minx P."/>
            <person name="Cordum H."/>
            <person name="Wilson R."/>
            <person name="Cheng Z."/>
            <person name="Jin W."/>
            <person name="Jiang J."/>
            <person name="Leong S.A."/>
            <person name="Iwama H."/>
            <person name="Gojobori T."/>
            <person name="Itoh T."/>
            <person name="Niimura Y."/>
            <person name="Fujii Y."/>
            <person name="Habara T."/>
            <person name="Sakai H."/>
            <person name="Sato Y."/>
            <person name="Wilson G."/>
            <person name="Kumar K."/>
            <person name="McCouch S."/>
            <person name="Juretic N."/>
            <person name="Hoen D."/>
            <person name="Wright S."/>
            <person name="Bruskiewich R."/>
            <person name="Bureau T."/>
            <person name="Miyao A."/>
            <person name="Hirochika H."/>
            <person name="Nishikawa T."/>
            <person name="Kadowaki K."/>
            <person name="Sugiura M."/>
            <person name="Burr B."/>
            <person name="Sasaki T."/>
        </authorList>
    </citation>
    <scope>NUCLEOTIDE SEQUENCE [LARGE SCALE GENOMIC DNA]</scope>
    <source>
        <strain evidence="3">cv. Nipponbare</strain>
    </source>
</reference>
<name>A0A0P0WUX7_ORYSJ</name>
<feature type="compositionally biased region" description="Basic and acidic residues" evidence="1">
    <location>
        <begin position="42"/>
        <end position="54"/>
    </location>
</feature>
<feature type="region of interest" description="Disordered" evidence="1">
    <location>
        <begin position="1"/>
        <end position="110"/>
    </location>
</feature>
<sequence>PRRRHLERGDEERADEAADAEDAEVERDADGPHGAGDLGVEELLHAHHGEHVGDAEEDVLREEPEYAQAAAGRGRRGGAGAARLDERGYRHGDDGEHHPDADPLEHGDPLAVAGERHHHPVVERHEEDDGDGDGALQHRWRDHEHGADAVVHQHPLLGEERHRLLEDDREHEQHRPDWQQPHYDLAHAWCCSLTHGLLLLLINQLQ</sequence>
<dbReference type="eggNOG" id="ENOG502T16Z">
    <property type="taxonomic scope" value="Eukaryota"/>
</dbReference>
<feature type="compositionally biased region" description="Acidic residues" evidence="1">
    <location>
        <begin position="12"/>
        <end position="25"/>
    </location>
</feature>
<feature type="non-terminal residue" evidence="2">
    <location>
        <position position="1"/>
    </location>
</feature>
<dbReference type="EMBL" id="AP014962">
    <property type="protein sequence ID" value="BAS96986.1"/>
    <property type="molecule type" value="Genomic_DNA"/>
</dbReference>
<dbReference type="AlphaFoldDB" id="A0A0P0WUX7"/>
<dbReference type="Proteomes" id="UP000059680">
    <property type="component" value="Chromosome 6"/>
</dbReference>
<evidence type="ECO:0000313" key="3">
    <source>
        <dbReference type="Proteomes" id="UP000059680"/>
    </source>
</evidence>
<dbReference type="PaxDb" id="39947-A0A0P0WUX7"/>
<dbReference type="Gramene" id="Os06t0239400-00">
    <property type="protein sequence ID" value="Os06t0239400-00"/>
    <property type="gene ID" value="Os06g0239400"/>
</dbReference>
<reference evidence="2 3" key="3">
    <citation type="journal article" date="2013" name="Rice">
        <title>Improvement of the Oryza sativa Nipponbare reference genome using next generation sequence and optical map data.</title>
        <authorList>
            <person name="Kawahara Y."/>
            <person name="de la Bastide M."/>
            <person name="Hamilton J.P."/>
            <person name="Kanamori H."/>
            <person name="McCombie W.R."/>
            <person name="Ouyang S."/>
            <person name="Schwartz D.C."/>
            <person name="Tanaka T."/>
            <person name="Wu J."/>
            <person name="Zhou S."/>
            <person name="Childs K.L."/>
            <person name="Davidson R.M."/>
            <person name="Lin H."/>
            <person name="Quesada-Ocampo L."/>
            <person name="Vaillancourt B."/>
            <person name="Sakai H."/>
            <person name="Lee S.S."/>
            <person name="Kim J."/>
            <person name="Numa H."/>
            <person name="Itoh T."/>
            <person name="Buell C.R."/>
            <person name="Matsumoto T."/>
        </authorList>
    </citation>
    <scope>NUCLEOTIDE SEQUENCE [LARGE SCALE GENOMIC DNA]</scope>
    <source>
        <strain evidence="3">cv. Nipponbare</strain>
    </source>
</reference>
<accession>A0A0P0WUX7</accession>
<proteinExistence type="predicted"/>
<evidence type="ECO:0000313" key="2">
    <source>
        <dbReference type="EMBL" id="BAS96986.1"/>
    </source>
</evidence>
<reference evidence="2 3" key="2">
    <citation type="journal article" date="2013" name="Plant Cell Physiol.">
        <title>Rice Annotation Project Database (RAP-DB): an integrative and interactive database for rice genomics.</title>
        <authorList>
            <person name="Sakai H."/>
            <person name="Lee S.S."/>
            <person name="Tanaka T."/>
            <person name="Numa H."/>
            <person name="Kim J."/>
            <person name="Kawahara Y."/>
            <person name="Wakimoto H."/>
            <person name="Yang C.C."/>
            <person name="Iwamoto M."/>
            <person name="Abe T."/>
            <person name="Yamada Y."/>
            <person name="Muto A."/>
            <person name="Inokuchi H."/>
            <person name="Ikemura T."/>
            <person name="Matsumoto T."/>
            <person name="Sasaki T."/>
            <person name="Itoh T."/>
        </authorList>
    </citation>
    <scope>NUCLEOTIDE SEQUENCE [LARGE SCALE GENOMIC DNA]</scope>
    <source>
        <strain evidence="3">cv. Nipponbare</strain>
    </source>
</reference>
<evidence type="ECO:0000256" key="1">
    <source>
        <dbReference type="SAM" id="MobiDB-lite"/>
    </source>
</evidence>
<gene>
    <name evidence="2" type="ordered locus">Os06g0239400</name>
    <name evidence="2" type="ORF">OSNPB_060239400</name>
</gene>
<dbReference type="InParanoid" id="A0A0P0WUX7"/>
<keyword evidence="3" id="KW-1185">Reference proteome</keyword>
<feature type="compositionally biased region" description="Basic and acidic residues" evidence="1">
    <location>
        <begin position="83"/>
        <end position="108"/>
    </location>
</feature>